<dbReference type="EMBL" id="JAEPBG010000032">
    <property type="protein sequence ID" value="MBK4738972.1"/>
    <property type="molecule type" value="Genomic_DNA"/>
</dbReference>
<name>A0A934W8R7_9BURK</name>
<evidence type="ECO:0000313" key="2">
    <source>
        <dbReference type="EMBL" id="MBK4738972.1"/>
    </source>
</evidence>
<organism evidence="2 3">
    <name type="scientific">Noviherbaspirillum pedocola</name>
    <dbReference type="NCBI Taxonomy" id="2801341"/>
    <lineage>
        <taxon>Bacteria</taxon>
        <taxon>Pseudomonadati</taxon>
        <taxon>Pseudomonadota</taxon>
        <taxon>Betaproteobacteria</taxon>
        <taxon>Burkholderiales</taxon>
        <taxon>Oxalobacteraceae</taxon>
        <taxon>Noviherbaspirillum</taxon>
    </lineage>
</organism>
<dbReference type="InterPro" id="IPR000780">
    <property type="entry name" value="CheR_MeTrfase"/>
</dbReference>
<keyword evidence="3" id="KW-1185">Reference proteome</keyword>
<feature type="domain" description="CheR-type methyltransferase" evidence="1">
    <location>
        <begin position="10"/>
        <end position="284"/>
    </location>
</feature>
<dbReference type="SUPFAM" id="SSF47757">
    <property type="entry name" value="Chemotaxis receptor methyltransferase CheR, N-terminal domain"/>
    <property type="match status" value="1"/>
</dbReference>
<dbReference type="PRINTS" id="PR00996">
    <property type="entry name" value="CHERMTFRASE"/>
</dbReference>
<dbReference type="PANTHER" id="PTHR24422:SF8">
    <property type="entry name" value="CHEMOTAXIS PROTEIN"/>
    <property type="match status" value="1"/>
</dbReference>
<dbReference type="Pfam" id="PF01739">
    <property type="entry name" value="CheR"/>
    <property type="match status" value="1"/>
</dbReference>
<dbReference type="InterPro" id="IPR022641">
    <property type="entry name" value="CheR_N"/>
</dbReference>
<evidence type="ECO:0000313" key="3">
    <source>
        <dbReference type="Proteomes" id="UP000622890"/>
    </source>
</evidence>
<sequence>MKQMSTDERRSAELEALEALEIELLLEGLHRRYGLDFREYEREPLRRRLLAFLRDQGLNTPSDLLARVLHDASLCNALGRALIAQQGMLFDEPASFAALRELAGPLLGSYPAPKVWIAECLCPEEVFGLAILLEEEVHYERTLVFATCSNDELLQQVKAASIPAERIALYEERYRASGGRRSLGDYLSLRGDRAVFADHLRSRIIWAQYNLPTDSSFNEFQLICCRNRLADYQPRLQNRILGLFHQSLASYGVMNVGASGVVEAAMRRMAYRGLGYAGLYRRMG</sequence>
<dbReference type="PANTHER" id="PTHR24422">
    <property type="entry name" value="CHEMOTAXIS PROTEIN METHYLTRANSFERASE"/>
    <property type="match status" value="1"/>
</dbReference>
<dbReference type="AlphaFoldDB" id="A0A934W8R7"/>
<comment type="caution">
    <text evidence="2">The sequence shown here is derived from an EMBL/GenBank/DDBJ whole genome shotgun (WGS) entry which is preliminary data.</text>
</comment>
<protein>
    <submittedName>
        <fullName evidence="2">Chemotaxis protein</fullName>
    </submittedName>
</protein>
<dbReference type="InterPro" id="IPR050903">
    <property type="entry name" value="Bact_Chemotaxis_MeTrfase"/>
</dbReference>
<proteinExistence type="predicted"/>
<gene>
    <name evidence="2" type="ORF">JJB74_30530</name>
</gene>
<dbReference type="Gene3D" id="3.40.50.150">
    <property type="entry name" value="Vaccinia Virus protein VP39"/>
    <property type="match status" value="1"/>
</dbReference>
<dbReference type="SUPFAM" id="SSF53335">
    <property type="entry name" value="S-adenosyl-L-methionine-dependent methyltransferases"/>
    <property type="match status" value="1"/>
</dbReference>
<dbReference type="GO" id="GO:0008757">
    <property type="term" value="F:S-adenosylmethionine-dependent methyltransferase activity"/>
    <property type="evidence" value="ECO:0007669"/>
    <property type="project" value="InterPro"/>
</dbReference>
<dbReference type="RefSeq" id="WP_200598343.1">
    <property type="nucleotide sequence ID" value="NZ_JAEPBG010000032.1"/>
</dbReference>
<dbReference type="Pfam" id="PF03705">
    <property type="entry name" value="CheR_N"/>
    <property type="match status" value="1"/>
</dbReference>
<accession>A0A934W8R7</accession>
<evidence type="ECO:0000259" key="1">
    <source>
        <dbReference type="PROSITE" id="PS50123"/>
    </source>
</evidence>
<dbReference type="SMART" id="SM00138">
    <property type="entry name" value="MeTrc"/>
    <property type="match status" value="1"/>
</dbReference>
<dbReference type="Proteomes" id="UP000622890">
    <property type="component" value="Unassembled WGS sequence"/>
</dbReference>
<dbReference type="PROSITE" id="PS50123">
    <property type="entry name" value="CHER"/>
    <property type="match status" value="1"/>
</dbReference>
<dbReference type="InterPro" id="IPR022642">
    <property type="entry name" value="CheR_C"/>
</dbReference>
<reference evidence="2" key="1">
    <citation type="submission" date="2021-01" db="EMBL/GenBank/DDBJ databases">
        <title>Genome sequence of strain Noviherbaspirillum sp. DKR-6.</title>
        <authorList>
            <person name="Chaudhary D.K."/>
        </authorList>
    </citation>
    <scope>NUCLEOTIDE SEQUENCE</scope>
    <source>
        <strain evidence="2">DKR-6</strain>
    </source>
</reference>
<dbReference type="InterPro" id="IPR029063">
    <property type="entry name" value="SAM-dependent_MTases_sf"/>
</dbReference>